<evidence type="ECO:0000256" key="1">
    <source>
        <dbReference type="ARBA" id="ARBA00022450"/>
    </source>
</evidence>
<comment type="caution">
    <text evidence="4">The sequence shown here is derived from an EMBL/GenBank/DDBJ whole genome shotgun (WGS) entry which is preliminary data.</text>
</comment>
<dbReference type="Gene3D" id="1.10.1200.10">
    <property type="entry name" value="ACP-like"/>
    <property type="match status" value="1"/>
</dbReference>
<dbReference type="InterPro" id="IPR042099">
    <property type="entry name" value="ANL_N_sf"/>
</dbReference>
<dbReference type="Gene3D" id="3.40.50.720">
    <property type="entry name" value="NAD(P)-binding Rossmann-like Domain"/>
    <property type="match status" value="1"/>
</dbReference>
<dbReference type="SMART" id="SM00823">
    <property type="entry name" value="PKS_PP"/>
    <property type="match status" value="1"/>
</dbReference>
<feature type="domain" description="Carrier" evidence="3">
    <location>
        <begin position="607"/>
        <end position="687"/>
    </location>
</feature>
<dbReference type="SUPFAM" id="SSF47336">
    <property type="entry name" value="ACP-like"/>
    <property type="match status" value="1"/>
</dbReference>
<dbReference type="Pfam" id="PF07993">
    <property type="entry name" value="NAD_binding_4"/>
    <property type="match status" value="1"/>
</dbReference>
<keyword evidence="2" id="KW-0597">Phosphoprotein</keyword>
<keyword evidence="5" id="KW-1185">Reference proteome</keyword>
<dbReference type="Pfam" id="PF23562">
    <property type="entry name" value="AMP-binding_C_3"/>
    <property type="match status" value="1"/>
</dbReference>
<dbReference type="InterPro" id="IPR036736">
    <property type="entry name" value="ACP-like_sf"/>
</dbReference>
<dbReference type="InterPro" id="IPR036291">
    <property type="entry name" value="NAD(P)-bd_dom_sf"/>
</dbReference>
<dbReference type="InterPro" id="IPR009081">
    <property type="entry name" value="PP-bd_ACP"/>
</dbReference>
<dbReference type="Proteomes" id="UP001590950">
    <property type="component" value="Unassembled WGS sequence"/>
</dbReference>
<dbReference type="SUPFAM" id="SSF56801">
    <property type="entry name" value="Acetyl-CoA synthetase-like"/>
    <property type="match status" value="1"/>
</dbReference>
<dbReference type="InterPro" id="IPR051414">
    <property type="entry name" value="Adenylate-forming_Reductase"/>
</dbReference>
<organism evidence="4 5">
    <name type="scientific">Stereocaulon virgatum</name>
    <dbReference type="NCBI Taxonomy" id="373712"/>
    <lineage>
        <taxon>Eukaryota</taxon>
        <taxon>Fungi</taxon>
        <taxon>Dikarya</taxon>
        <taxon>Ascomycota</taxon>
        <taxon>Pezizomycotina</taxon>
        <taxon>Lecanoromycetes</taxon>
        <taxon>OSLEUM clade</taxon>
        <taxon>Lecanoromycetidae</taxon>
        <taxon>Lecanorales</taxon>
        <taxon>Lecanorineae</taxon>
        <taxon>Stereocaulaceae</taxon>
        <taxon>Stereocaulon</taxon>
    </lineage>
</organism>
<proteinExistence type="predicted"/>
<gene>
    <name evidence="4" type="ORF">N7G274_010362</name>
</gene>
<keyword evidence="1" id="KW-0596">Phosphopantetheine</keyword>
<dbReference type="Gene3D" id="3.40.50.12780">
    <property type="entry name" value="N-terminal domain of ligase-like"/>
    <property type="match status" value="1"/>
</dbReference>
<sequence length="1114" mass="125426">MAHEMDYKMAQNERDTDLNYFVCTLGQAARIKGKNHRPFMQINDFVDRQARYFPTRPAVGFPTRHPDGEWDFAITTFEELRKLSMSTIETLENETLSEQRSKELRRSRQVTNEQGTVALLCPSPYKFIFHLLAFSRLGRPVLLIAPQCVPSAILHLCKLNNVATLFLDPAYQELRKPVYELASSVREKWPLHITILPEMEQDRRRIEASAAMFPFNSDLPFQNQQAYWGDVAYLFHTSGTSTGLPNSIPQTHYAAVGALPTFSDCYDKATFSTTPLYHGGLADCFRAWTSGAMIWLFPGADVPITTSNVLKALDCTRRATKLFTTPRVTYFSCVPYVMEMMAAEKEGLKVLKGMELVGVGGAALPQSLGDELVKQGVNLISRFGSAECGFLMSSHRDYGRDNEWEYLRNNTPQYFKFEWREDGLAELIVLPTWPHMAKRNQPDGSYATADLFAAHPTIRNAWKYHSRADSQLTLVTGKKFDPAPFEAAIRTCPLIKDVLIFGNGQPYPGALIYRSPRSADMTNEDFINAVWPLIEQLNTESQEHTRLSRSMLVIMPSDARNLVKSSKGTTMRGQSEENHAKAIMLAYKSGAQIPTDGFSNANEHTTVLDGDVPAHVLRIVRDVLENTEVIPENEDLFTHGVDSVACMQIRARLQSQILPRHAAELPINIVYDYGTIARLSRYLIRVRNGQRVDKDDEVQLMEDLVNEYGVFIDAPKPSRVLETSTSDLGFESKGHTVLLTGATGALGAHILFLLCSSADVSQIHCLVRARSETEASEKLAKNLLNRKMPALNLTSPKVKCHKCEFSRPKLGLSDESYHSLAARTTVIIHAAWDVNFNLRLTSFVADHTVGIQSLINFALASPNLHPPHFIFCSSTASVLGPNTVSPIREEISHDPMVASPLGYSRSKWVAESICDNAHTKTRMRDHIAVLRIGQLCGDTRYGIWNMAEAWPMLLSTMGVTNSLPDLKEETLGWLPVDIAAKVVLELALVGTEQLENKQTTPVYHILNPSTHPTWSEMLQWLRQLSPGFEIVSPGTWLWRLKNLHGKAANHPARKLLGLWTKTFYEANESAEAKTEIIFEMEQTKKLIPTLRDTMPIDKQQFCRLWKWIAENQWE</sequence>
<dbReference type="PROSITE" id="PS50075">
    <property type="entry name" value="CARRIER"/>
    <property type="match status" value="1"/>
</dbReference>
<dbReference type="PANTHER" id="PTHR43439:SF2">
    <property type="entry name" value="ENZYME, PUTATIVE (JCVI)-RELATED"/>
    <property type="match status" value="1"/>
</dbReference>
<evidence type="ECO:0000313" key="5">
    <source>
        <dbReference type="Proteomes" id="UP001590950"/>
    </source>
</evidence>
<accession>A0ABR3ZTT2</accession>
<evidence type="ECO:0000313" key="4">
    <source>
        <dbReference type="EMBL" id="KAL2036937.1"/>
    </source>
</evidence>
<reference evidence="4 5" key="1">
    <citation type="submission" date="2024-09" db="EMBL/GenBank/DDBJ databases">
        <title>Rethinking Asexuality: The Enigmatic Case of Functional Sexual Genes in Lepraria (Stereocaulaceae).</title>
        <authorList>
            <person name="Doellman M."/>
            <person name="Sun Y."/>
            <person name="Barcenas-Pena A."/>
            <person name="Lumbsch H.T."/>
            <person name="Grewe F."/>
        </authorList>
    </citation>
    <scope>NUCLEOTIDE SEQUENCE [LARGE SCALE GENOMIC DNA]</scope>
    <source>
        <strain evidence="4 5">Mercado 3170</strain>
    </source>
</reference>
<dbReference type="SUPFAM" id="SSF51735">
    <property type="entry name" value="NAD(P)-binding Rossmann-fold domains"/>
    <property type="match status" value="1"/>
</dbReference>
<dbReference type="Pfam" id="PF00550">
    <property type="entry name" value="PP-binding"/>
    <property type="match status" value="1"/>
</dbReference>
<dbReference type="PANTHER" id="PTHR43439">
    <property type="entry name" value="PHENYLACETATE-COENZYME A LIGASE"/>
    <property type="match status" value="1"/>
</dbReference>
<dbReference type="Pfam" id="PF00501">
    <property type="entry name" value="AMP-binding"/>
    <property type="match status" value="1"/>
</dbReference>
<dbReference type="InterPro" id="IPR000873">
    <property type="entry name" value="AMP-dep_synth/lig_dom"/>
</dbReference>
<evidence type="ECO:0000259" key="3">
    <source>
        <dbReference type="PROSITE" id="PS50075"/>
    </source>
</evidence>
<name>A0ABR3ZTT2_9LECA</name>
<evidence type="ECO:0000256" key="2">
    <source>
        <dbReference type="ARBA" id="ARBA00022553"/>
    </source>
</evidence>
<dbReference type="EMBL" id="JBEFKJ010000047">
    <property type="protein sequence ID" value="KAL2036937.1"/>
    <property type="molecule type" value="Genomic_DNA"/>
</dbReference>
<protein>
    <recommendedName>
        <fullName evidence="3">Carrier domain-containing protein</fullName>
    </recommendedName>
</protein>
<dbReference type="InterPro" id="IPR020806">
    <property type="entry name" value="PKS_PP-bd"/>
</dbReference>
<dbReference type="InterPro" id="IPR013120">
    <property type="entry name" value="FAR_NAD-bd"/>
</dbReference>